<dbReference type="InterPro" id="IPR008634">
    <property type="entry name" value="Gas-vesicle_GvpO"/>
</dbReference>
<sequence>MDIQTVIQIASKQIGTVTGLNIDRVVGCSRREHGWILECEVLERAAIPNAMDVLGLYEFELDPKGSLEQFRRKSSRHRGDVIPEL</sequence>
<dbReference type="Pfam" id="PF05800">
    <property type="entry name" value="GvpO"/>
    <property type="match status" value="1"/>
</dbReference>
<protein>
    <submittedName>
        <fullName evidence="1">Gas vesicle protein</fullName>
    </submittedName>
</protein>
<comment type="caution">
    <text evidence="1">The sequence shown here is derived from an EMBL/GenBank/DDBJ whole genome shotgun (WGS) entry which is preliminary data.</text>
</comment>
<gene>
    <name evidence="1" type="ORF">C7B43_13160</name>
</gene>
<dbReference type="AlphaFoldDB" id="A0A2T2WWX8"/>
<accession>A0A2T2WWX8</accession>
<evidence type="ECO:0000313" key="1">
    <source>
        <dbReference type="EMBL" id="PSR26722.1"/>
    </source>
</evidence>
<name>A0A2T2WWX8_9FIRM</name>
<dbReference type="EMBL" id="PXYT01000033">
    <property type="protein sequence ID" value="PSR26722.1"/>
    <property type="molecule type" value="Genomic_DNA"/>
</dbReference>
<dbReference type="Proteomes" id="UP000242699">
    <property type="component" value="Unassembled WGS sequence"/>
</dbReference>
<dbReference type="GO" id="GO:0031412">
    <property type="term" value="P:gas vesicle organization"/>
    <property type="evidence" value="ECO:0007669"/>
    <property type="project" value="InterPro"/>
</dbReference>
<organism evidence="1 2">
    <name type="scientific">Sulfobacillus benefaciens</name>
    <dbReference type="NCBI Taxonomy" id="453960"/>
    <lineage>
        <taxon>Bacteria</taxon>
        <taxon>Bacillati</taxon>
        <taxon>Bacillota</taxon>
        <taxon>Clostridia</taxon>
        <taxon>Eubacteriales</taxon>
        <taxon>Clostridiales Family XVII. Incertae Sedis</taxon>
        <taxon>Sulfobacillus</taxon>
    </lineage>
</organism>
<reference evidence="1 2" key="1">
    <citation type="journal article" date="2014" name="BMC Genomics">
        <title>Comparison of environmental and isolate Sulfobacillus genomes reveals diverse carbon, sulfur, nitrogen, and hydrogen metabolisms.</title>
        <authorList>
            <person name="Justice N.B."/>
            <person name="Norman A."/>
            <person name="Brown C.T."/>
            <person name="Singh A."/>
            <person name="Thomas B.C."/>
            <person name="Banfield J.F."/>
        </authorList>
    </citation>
    <scope>NUCLEOTIDE SEQUENCE [LARGE SCALE GENOMIC DNA]</scope>
    <source>
        <strain evidence="1">AMDSBA1</strain>
    </source>
</reference>
<proteinExistence type="predicted"/>
<evidence type="ECO:0000313" key="2">
    <source>
        <dbReference type="Proteomes" id="UP000242699"/>
    </source>
</evidence>